<proteinExistence type="predicted"/>
<dbReference type="RefSeq" id="WP_188840348.1">
    <property type="nucleotide sequence ID" value="NZ_BMOT01000002.1"/>
</dbReference>
<gene>
    <name evidence="1" type="ORF">L2689_05915</name>
</gene>
<organism evidence="1 2">
    <name type="scientific">Shewanella aestuarii</name>
    <dbReference type="NCBI Taxonomy" id="1028752"/>
    <lineage>
        <taxon>Bacteria</taxon>
        <taxon>Pseudomonadati</taxon>
        <taxon>Pseudomonadota</taxon>
        <taxon>Gammaproteobacteria</taxon>
        <taxon>Alteromonadales</taxon>
        <taxon>Shewanellaceae</taxon>
        <taxon>Shewanella</taxon>
    </lineage>
</organism>
<dbReference type="Gene3D" id="2.60.40.420">
    <property type="entry name" value="Cupredoxins - blue copper proteins"/>
    <property type="match status" value="1"/>
</dbReference>
<sequence length="127" mass="13811">MSALNNQETIINVIVTLENNQPIFSYTDENNNPRSGDVIMTENGLISYNLIDKTARGLAFVGAAFSTPFDGVIDQVQVVNNGNTLQLSDTDQVIGNTEFRLILSNSTPGFSSHLLLSPDPEVINRPS</sequence>
<evidence type="ECO:0000313" key="2">
    <source>
        <dbReference type="Proteomes" id="UP001203212"/>
    </source>
</evidence>
<accession>A0ABT0KZ81</accession>
<dbReference type="Proteomes" id="UP001203212">
    <property type="component" value="Unassembled WGS sequence"/>
</dbReference>
<dbReference type="InterPro" id="IPR008972">
    <property type="entry name" value="Cupredoxin"/>
</dbReference>
<comment type="caution">
    <text evidence="1">The sequence shown here is derived from an EMBL/GenBank/DDBJ whole genome shotgun (WGS) entry which is preliminary data.</text>
</comment>
<dbReference type="InterPro" id="IPR015078">
    <property type="entry name" value="DP-EP"/>
</dbReference>
<protein>
    <submittedName>
        <fullName evidence="1">DP-EP family protein</fullName>
    </submittedName>
</protein>
<dbReference type="EMBL" id="JAKILK010000002">
    <property type="protein sequence ID" value="MCL1116783.1"/>
    <property type="molecule type" value="Genomic_DNA"/>
</dbReference>
<name>A0ABT0KZ81_9GAMM</name>
<keyword evidence="2" id="KW-1185">Reference proteome</keyword>
<reference evidence="1 2" key="1">
    <citation type="submission" date="2022-01" db="EMBL/GenBank/DDBJ databases">
        <title>Whole genome-based taxonomy of the Shewanellaceae.</title>
        <authorList>
            <person name="Martin-Rodriguez A.J."/>
        </authorList>
    </citation>
    <scope>NUCLEOTIDE SEQUENCE [LARGE SCALE GENOMIC DNA]</scope>
    <source>
        <strain evidence="1 2">JCM 17801</strain>
    </source>
</reference>
<evidence type="ECO:0000313" key="1">
    <source>
        <dbReference type="EMBL" id="MCL1116783.1"/>
    </source>
</evidence>
<dbReference type="SUPFAM" id="SSF49503">
    <property type="entry name" value="Cupredoxins"/>
    <property type="match status" value="1"/>
</dbReference>
<dbReference type="Pfam" id="PF08985">
    <property type="entry name" value="DP-EP"/>
    <property type="match status" value="1"/>
</dbReference>